<accession>A0A699HDR4</accession>
<name>A0A699HDR4_TANCI</name>
<gene>
    <name evidence="1" type="ORF">Tci_326671</name>
</gene>
<evidence type="ECO:0000313" key="1">
    <source>
        <dbReference type="EMBL" id="GEX54696.1"/>
    </source>
</evidence>
<dbReference type="AlphaFoldDB" id="A0A699HDR4"/>
<organism evidence="1">
    <name type="scientific">Tanacetum cinerariifolium</name>
    <name type="common">Dalmatian daisy</name>
    <name type="synonym">Chrysanthemum cinerariifolium</name>
    <dbReference type="NCBI Taxonomy" id="118510"/>
    <lineage>
        <taxon>Eukaryota</taxon>
        <taxon>Viridiplantae</taxon>
        <taxon>Streptophyta</taxon>
        <taxon>Embryophyta</taxon>
        <taxon>Tracheophyta</taxon>
        <taxon>Spermatophyta</taxon>
        <taxon>Magnoliopsida</taxon>
        <taxon>eudicotyledons</taxon>
        <taxon>Gunneridae</taxon>
        <taxon>Pentapetalae</taxon>
        <taxon>asterids</taxon>
        <taxon>campanulids</taxon>
        <taxon>Asterales</taxon>
        <taxon>Asteraceae</taxon>
        <taxon>Asteroideae</taxon>
        <taxon>Anthemideae</taxon>
        <taxon>Anthemidinae</taxon>
        <taxon>Tanacetum</taxon>
    </lineage>
</organism>
<dbReference type="EMBL" id="BKCJ010114819">
    <property type="protein sequence ID" value="GEX54696.1"/>
    <property type="molecule type" value="Genomic_DNA"/>
</dbReference>
<reference evidence="1" key="1">
    <citation type="journal article" date="2019" name="Sci. Rep.">
        <title>Draft genome of Tanacetum cinerariifolium, the natural source of mosquito coil.</title>
        <authorList>
            <person name="Yamashiro T."/>
            <person name="Shiraishi A."/>
            <person name="Satake H."/>
            <person name="Nakayama K."/>
        </authorList>
    </citation>
    <scope>NUCLEOTIDE SEQUENCE</scope>
</reference>
<comment type="caution">
    <text evidence="1">The sequence shown here is derived from an EMBL/GenBank/DDBJ whole genome shotgun (WGS) entry which is preliminary data.</text>
</comment>
<sequence length="128" mass="14343">MRFAYKHVTDNHEKTGRHVYKVVDSVDADVEFQSRPMGILSISLLQVHYLGWFISLKRSGSHGLLHLKSTGHTGRCTQKARVRRMEVGEFANFSIWNVLLGVSSTLGVNRISGSMVIVVVVKDDENGM</sequence>
<protein>
    <submittedName>
        <fullName evidence="1">Transcription factor IIIA-like</fullName>
    </submittedName>
</protein>
<feature type="non-terminal residue" evidence="1">
    <location>
        <position position="128"/>
    </location>
</feature>
<proteinExistence type="predicted"/>